<dbReference type="Gene3D" id="2.120.10.30">
    <property type="entry name" value="TolB, C-terminal domain"/>
    <property type="match status" value="1"/>
</dbReference>
<organism evidence="2 3">
    <name type="scientific">Anaeromyxobacter paludicola</name>
    <dbReference type="NCBI Taxonomy" id="2918171"/>
    <lineage>
        <taxon>Bacteria</taxon>
        <taxon>Pseudomonadati</taxon>
        <taxon>Myxococcota</taxon>
        <taxon>Myxococcia</taxon>
        <taxon>Myxococcales</taxon>
        <taxon>Cystobacterineae</taxon>
        <taxon>Anaeromyxobacteraceae</taxon>
        <taxon>Anaeromyxobacter</taxon>
    </lineage>
</organism>
<evidence type="ECO:0000256" key="1">
    <source>
        <dbReference type="SAM" id="SignalP"/>
    </source>
</evidence>
<dbReference type="RefSeq" id="WP_248340974.1">
    <property type="nucleotide sequence ID" value="NZ_AP025592.1"/>
</dbReference>
<dbReference type="InterPro" id="IPR011042">
    <property type="entry name" value="6-blade_b-propeller_TolB-like"/>
</dbReference>
<gene>
    <name evidence="2" type="ORF">AMPC_23290</name>
</gene>
<feature type="signal peptide" evidence="1">
    <location>
        <begin position="1"/>
        <end position="22"/>
    </location>
</feature>
<reference evidence="3" key="1">
    <citation type="journal article" date="2022" name="Int. J. Syst. Evol. Microbiol.">
        <title>Anaeromyxobacter oryzae sp. nov., Anaeromyxobacter diazotrophicus sp. nov. and Anaeromyxobacter paludicola sp. nov., isolated from paddy soils.</title>
        <authorList>
            <person name="Itoh H."/>
            <person name="Xu Z."/>
            <person name="Mise K."/>
            <person name="Masuda Y."/>
            <person name="Ushijima N."/>
            <person name="Hayakawa C."/>
            <person name="Shiratori Y."/>
            <person name="Senoo K."/>
        </authorList>
    </citation>
    <scope>NUCLEOTIDE SEQUENCE [LARGE SCALE GENOMIC DNA]</scope>
    <source>
        <strain evidence="3">Red630</strain>
    </source>
</reference>
<dbReference type="SUPFAM" id="SSF63829">
    <property type="entry name" value="Calcium-dependent phosphotriesterase"/>
    <property type="match status" value="1"/>
</dbReference>
<name>A0ABM7XBI1_9BACT</name>
<keyword evidence="1" id="KW-0732">Signal</keyword>
<keyword evidence="3" id="KW-1185">Reference proteome</keyword>
<evidence type="ECO:0000313" key="2">
    <source>
        <dbReference type="EMBL" id="BDG09216.1"/>
    </source>
</evidence>
<protein>
    <recommendedName>
        <fullName evidence="4">NHL repeat containing protein</fullName>
    </recommendedName>
</protein>
<accession>A0ABM7XBI1</accession>
<sequence>MARRLAGLLGALALAAASSARAAPRAPPAATPPSYVFDLATAGGLSESTWATIAYDRGHDELFATYGGQVHLFNRAGMEYYAFGGDGDVGSVERVAPLESGDVLLLSRMMDQRVLLRCDFRGEKLGPFELKKLPPAFSGFAPDLVQALAGKVFLVETTAMRVVVADEQGEVLRTLELAPLVTKYDSALKLGMGGFWADAQGRFFFTLPLSFTAFELSPGGELRQFGARGSSPGKFNIVGAIATDERGTVFVLDRLRSVVLVFDRNLTFLLEFGYRGDGPENLIAPYGLAVGNGKLFVSQARERGVKVFQYPLPPAPPPPVSAVTM</sequence>
<dbReference type="EMBL" id="AP025592">
    <property type="protein sequence ID" value="BDG09216.1"/>
    <property type="molecule type" value="Genomic_DNA"/>
</dbReference>
<proteinExistence type="predicted"/>
<feature type="chain" id="PRO_5046454593" description="NHL repeat containing protein" evidence="1">
    <location>
        <begin position="23"/>
        <end position="325"/>
    </location>
</feature>
<dbReference type="Proteomes" id="UP001162734">
    <property type="component" value="Chromosome"/>
</dbReference>
<evidence type="ECO:0000313" key="3">
    <source>
        <dbReference type="Proteomes" id="UP001162734"/>
    </source>
</evidence>
<evidence type="ECO:0008006" key="4">
    <source>
        <dbReference type="Google" id="ProtNLM"/>
    </source>
</evidence>